<sequence>MPAPPLRPISPGGTRFSKEQYLASLLACHRKKELHAVCNESGISYGASTTISLLQQRILNHWYPTPHKSSRKGNANPIAPTMRPTSSSFPVHLQDSSSPAIPLLADTSLSCLAEGPVTSTALASDPGAIQDTLEDERIRDAILQNIDANAEENLDDHFEPTVQRQSEEIGETEDQLLREFGGDNSSLVENMLSVPVDDDEEQDGEDLDGETPGLDLTNDTDYAQFQTNTRINAAERFEMNRRKGGREAQAAVQRDWNRWHSEALAHGQVRDHIVDNHALLLYLKHTAERPKLTRNGMVIPHTRVGASHIKKCYFGVLRIRKLQEAADPQLKITRPCGGGHIIDTVTTYMDEALNCERAGDCGSEDAPDIVANTMLSSVSGDELGLIRIELLSHRNLRQAVFGLLAWNCQFQSGNRGDDFRALKLCELQPFIWLHPNRRTNVYAVLGCQGEEKAGKRGMKTTKNPVYTTFIAHRDPVQCSLVSIAIYFHWLFDYYKLCDKFEIDWTHNSSWRKVVHILMAYSVVLTDFLFLKFRVLFGNDPKAAYSDSALYNLYAKAFKAVGFESSMKQHLPRHLLSYLQEVQGVEHQQTEKLGWGRGTVFGTTYSVQIPKQAVLGCAGYKDFEAYDPVWRHVHVPPEFLTHLYPMAEEIIPQVKNKRNLKGVTNFWEMSQTLRTYFFQGAAAIYQVLPKSAIFRLPALDRPEVIHWMKNIYPAELASLTASLMSTPEDLAVIADSALKRHLEQQSTHLNLVSLRTEQLAGVIESMREVMMRRTNILSPSKGFQAKTYARRVHESAAAKPLAPPVFTGAQAPPMPEDVTPMPHSSLSTDSTESNHSEVQLVMPSAEAFRVPGEVNPVFPLTLGVRGATYHAHIFPFVQQPKDLYNLWGPSKTLNQYISVNEVWTIYHHGEPVVNDLGVQTHIKPSLREVEEHFAARWRSSAKAKKEWSRFIEIWEYIRKQAANRQVPHLIVIEELEAIRNMSSPRMGLNSLYLHLKKVREDNVLASQPQAAVKVNIPEVATRKRKAPIDPRGKQKKQHLMSL</sequence>
<evidence type="ECO:0000259" key="2">
    <source>
        <dbReference type="Pfam" id="PF16787"/>
    </source>
</evidence>
<accession>A0A8H6T6K3</accession>
<protein>
    <recommendedName>
        <fullName evidence="2">Ndc10 domain-containing protein</fullName>
    </recommendedName>
</protein>
<feature type="compositionally biased region" description="Basic residues" evidence="1">
    <location>
        <begin position="1032"/>
        <end position="1041"/>
    </location>
</feature>
<proteinExistence type="predicted"/>
<keyword evidence="4" id="KW-1185">Reference proteome</keyword>
<dbReference type="InterPro" id="IPR038279">
    <property type="entry name" value="Ndc10_dom2_sf"/>
</dbReference>
<evidence type="ECO:0000313" key="4">
    <source>
        <dbReference type="Proteomes" id="UP000636479"/>
    </source>
</evidence>
<evidence type="ECO:0000256" key="1">
    <source>
        <dbReference type="SAM" id="MobiDB-lite"/>
    </source>
</evidence>
<dbReference type="Proteomes" id="UP000636479">
    <property type="component" value="Unassembled WGS sequence"/>
</dbReference>
<dbReference type="InterPro" id="IPR031872">
    <property type="entry name" value="NDC10_II"/>
</dbReference>
<dbReference type="GO" id="GO:0003677">
    <property type="term" value="F:DNA binding"/>
    <property type="evidence" value="ECO:0007669"/>
    <property type="project" value="InterPro"/>
</dbReference>
<dbReference type="Gene3D" id="1.10.443.20">
    <property type="entry name" value="Centromere DNA-binding protein complex CBF3 subunit, domain 2"/>
    <property type="match status" value="1"/>
</dbReference>
<comment type="caution">
    <text evidence="3">The sequence shown here is derived from an EMBL/GenBank/DDBJ whole genome shotgun (WGS) entry which is preliminary data.</text>
</comment>
<feature type="compositionally biased region" description="Acidic residues" evidence="1">
    <location>
        <begin position="197"/>
        <end position="209"/>
    </location>
</feature>
<feature type="compositionally biased region" description="Polar residues" evidence="1">
    <location>
        <begin position="83"/>
        <end position="94"/>
    </location>
</feature>
<gene>
    <name evidence="3" type="ORF">MIND_00197900</name>
</gene>
<dbReference type="AlphaFoldDB" id="A0A8H6T6K3"/>
<dbReference type="GeneID" id="59341400"/>
<feature type="domain" description="Ndc10" evidence="2">
    <location>
        <begin position="415"/>
        <end position="702"/>
    </location>
</feature>
<feature type="region of interest" description="Disordered" evidence="1">
    <location>
        <begin position="197"/>
        <end position="219"/>
    </location>
</feature>
<feature type="region of interest" description="Disordered" evidence="1">
    <location>
        <begin position="801"/>
        <end position="836"/>
    </location>
</feature>
<organism evidence="3 4">
    <name type="scientific">Mycena indigotica</name>
    <dbReference type="NCBI Taxonomy" id="2126181"/>
    <lineage>
        <taxon>Eukaryota</taxon>
        <taxon>Fungi</taxon>
        <taxon>Dikarya</taxon>
        <taxon>Basidiomycota</taxon>
        <taxon>Agaricomycotina</taxon>
        <taxon>Agaricomycetes</taxon>
        <taxon>Agaricomycetidae</taxon>
        <taxon>Agaricales</taxon>
        <taxon>Marasmiineae</taxon>
        <taxon>Mycenaceae</taxon>
        <taxon>Mycena</taxon>
    </lineage>
</organism>
<reference evidence="3" key="1">
    <citation type="submission" date="2020-05" db="EMBL/GenBank/DDBJ databases">
        <title>Mycena genomes resolve the evolution of fungal bioluminescence.</title>
        <authorList>
            <person name="Tsai I.J."/>
        </authorList>
    </citation>
    <scope>NUCLEOTIDE SEQUENCE</scope>
    <source>
        <strain evidence="3">171206Taipei</strain>
    </source>
</reference>
<feature type="region of interest" description="Disordered" evidence="1">
    <location>
        <begin position="64"/>
        <end position="94"/>
    </location>
</feature>
<dbReference type="EMBL" id="JACAZF010000002">
    <property type="protein sequence ID" value="KAF7311871.1"/>
    <property type="molecule type" value="Genomic_DNA"/>
</dbReference>
<dbReference type="RefSeq" id="XP_037223979.1">
    <property type="nucleotide sequence ID" value="XM_037358884.1"/>
</dbReference>
<dbReference type="Pfam" id="PF16787">
    <property type="entry name" value="NDC10_II"/>
    <property type="match status" value="1"/>
</dbReference>
<dbReference type="OrthoDB" id="2675946at2759"/>
<feature type="compositionally biased region" description="Polar residues" evidence="1">
    <location>
        <begin position="821"/>
        <end position="836"/>
    </location>
</feature>
<feature type="region of interest" description="Disordered" evidence="1">
    <location>
        <begin position="1021"/>
        <end position="1041"/>
    </location>
</feature>
<evidence type="ECO:0000313" key="3">
    <source>
        <dbReference type="EMBL" id="KAF7311871.1"/>
    </source>
</evidence>
<name>A0A8H6T6K3_9AGAR</name>